<name>A0A645HXQ2_9ZZZZ</name>
<sequence>MRILKLIVKIFFKREVYRYKNLSYMEVSIGLVEDNDM</sequence>
<dbReference type="EMBL" id="VSSQ01101587">
    <property type="protein sequence ID" value="MPN43282.1"/>
    <property type="molecule type" value="Genomic_DNA"/>
</dbReference>
<dbReference type="AlphaFoldDB" id="A0A645HXQ2"/>
<protein>
    <submittedName>
        <fullName evidence="1">Uncharacterized protein</fullName>
    </submittedName>
</protein>
<accession>A0A645HXQ2</accession>
<proteinExistence type="predicted"/>
<reference evidence="1" key="1">
    <citation type="submission" date="2019-08" db="EMBL/GenBank/DDBJ databases">
        <authorList>
            <person name="Kucharzyk K."/>
            <person name="Murdoch R.W."/>
            <person name="Higgins S."/>
            <person name="Loffler F."/>
        </authorList>
    </citation>
    <scope>NUCLEOTIDE SEQUENCE</scope>
</reference>
<gene>
    <name evidence="1" type="ORF">SDC9_190841</name>
</gene>
<comment type="caution">
    <text evidence="1">The sequence shown here is derived from an EMBL/GenBank/DDBJ whole genome shotgun (WGS) entry which is preliminary data.</text>
</comment>
<organism evidence="1">
    <name type="scientific">bioreactor metagenome</name>
    <dbReference type="NCBI Taxonomy" id="1076179"/>
    <lineage>
        <taxon>unclassified sequences</taxon>
        <taxon>metagenomes</taxon>
        <taxon>ecological metagenomes</taxon>
    </lineage>
</organism>
<evidence type="ECO:0000313" key="1">
    <source>
        <dbReference type="EMBL" id="MPN43282.1"/>
    </source>
</evidence>